<dbReference type="AlphaFoldDB" id="A0A1I7Z468"/>
<keyword evidence="1" id="KW-0472">Membrane</keyword>
<keyword evidence="1" id="KW-0812">Transmembrane</keyword>
<keyword evidence="1" id="KW-1133">Transmembrane helix</keyword>
<evidence type="ECO:0000313" key="2">
    <source>
        <dbReference type="Proteomes" id="UP000095287"/>
    </source>
</evidence>
<dbReference type="Proteomes" id="UP000095287">
    <property type="component" value="Unplaced"/>
</dbReference>
<feature type="transmembrane region" description="Helical" evidence="1">
    <location>
        <begin position="23"/>
        <end position="55"/>
    </location>
</feature>
<evidence type="ECO:0000256" key="1">
    <source>
        <dbReference type="SAM" id="Phobius"/>
    </source>
</evidence>
<feature type="transmembrane region" description="Helical" evidence="1">
    <location>
        <begin position="105"/>
        <end position="123"/>
    </location>
</feature>
<keyword evidence="2" id="KW-1185">Reference proteome</keyword>
<reference evidence="3" key="1">
    <citation type="submission" date="2016-11" db="UniProtKB">
        <authorList>
            <consortium name="WormBaseParasite"/>
        </authorList>
    </citation>
    <scope>IDENTIFICATION</scope>
</reference>
<protein>
    <submittedName>
        <fullName evidence="3">Serpentine receptor class gamma</fullName>
    </submittedName>
</protein>
<dbReference type="WBParaSite" id="L893_g2275.t1">
    <property type="protein sequence ID" value="L893_g2275.t1"/>
    <property type="gene ID" value="L893_g2275"/>
</dbReference>
<feature type="transmembrane region" description="Helical" evidence="1">
    <location>
        <begin position="255"/>
        <end position="279"/>
    </location>
</feature>
<feature type="transmembrane region" description="Helical" evidence="1">
    <location>
        <begin position="67"/>
        <end position="90"/>
    </location>
</feature>
<proteinExistence type="predicted"/>
<organism evidence="2 3">
    <name type="scientific">Steinernema glaseri</name>
    <dbReference type="NCBI Taxonomy" id="37863"/>
    <lineage>
        <taxon>Eukaryota</taxon>
        <taxon>Metazoa</taxon>
        <taxon>Ecdysozoa</taxon>
        <taxon>Nematoda</taxon>
        <taxon>Chromadorea</taxon>
        <taxon>Rhabditida</taxon>
        <taxon>Tylenchina</taxon>
        <taxon>Panagrolaimomorpha</taxon>
        <taxon>Strongyloidoidea</taxon>
        <taxon>Steinernematidae</taxon>
        <taxon>Steinernema</taxon>
    </lineage>
</organism>
<feature type="transmembrane region" description="Helical" evidence="1">
    <location>
        <begin position="229"/>
        <end position="249"/>
    </location>
</feature>
<accession>A0A1I7Z468</accession>
<name>A0A1I7Z468_9BILA</name>
<evidence type="ECO:0000313" key="3">
    <source>
        <dbReference type="WBParaSite" id="L893_g2275.t1"/>
    </source>
</evidence>
<feature type="transmembrane region" description="Helical" evidence="1">
    <location>
        <begin position="144"/>
        <end position="165"/>
    </location>
</feature>
<feature type="transmembrane region" description="Helical" evidence="1">
    <location>
        <begin position="185"/>
        <end position="209"/>
    </location>
</feature>
<sequence length="320" mass="36023">MSPFSQLFHSTLTVSRGVYHRHYGMYIVFLLGGIFYLVTSTVCSPIYVRIIYLFLSRPSCKAESYRIMAQIGIVQMLVVPAIFTVAVAYLSPVDIWDYTLYPRQLFSAAMRVETPLNFVLALNRVKVICNLKYSTVVHNVLLGLIYLYGAVYLALLNSPWAGIIVNTWMARTDVSKPLSVLLSRVTLVVSMASMGACLAGYLLVIGFLLHKRASISKMKDFQVERTILIYALIHFGGDMFLVVGLYNISLPEESWAIVFLTSCFLVNYLILPPALYLTLYQNVRREFFMFRGDDAVPTQLTLETDLTSSGKDPRLSLSAP</sequence>